<dbReference type="GO" id="GO:0004672">
    <property type="term" value="F:protein kinase activity"/>
    <property type="evidence" value="ECO:0007669"/>
    <property type="project" value="InterPro"/>
</dbReference>
<dbReference type="PANTHER" id="PTHR48006:SF88">
    <property type="entry name" value="LRR RECEPTOR-LIKE KINASE FAMILY PROTEIN"/>
    <property type="match status" value="1"/>
</dbReference>
<dbReference type="Pfam" id="PF07714">
    <property type="entry name" value="PK_Tyr_Ser-Thr"/>
    <property type="match status" value="1"/>
</dbReference>
<comment type="subcellular location">
    <subcellularLocation>
        <location evidence="1">Membrane</location>
        <topology evidence="1">Single-pass type I membrane protein</topology>
    </subcellularLocation>
</comment>
<dbReference type="InterPro" id="IPR011009">
    <property type="entry name" value="Kinase-like_dom_sf"/>
</dbReference>
<reference evidence="3 4" key="1">
    <citation type="journal article" date="2023" name="G3 (Bethesda)">
        <title>A haplotype-resolved chromosome-scale genome for Quercus rubra L. provides insights into the genetics of adaptive traits for red oak species.</title>
        <authorList>
            <person name="Kapoor B."/>
            <person name="Jenkins J."/>
            <person name="Schmutz J."/>
            <person name="Zhebentyayeva T."/>
            <person name="Kuelheim C."/>
            <person name="Coggeshall M."/>
            <person name="Heim C."/>
            <person name="Lasky J.R."/>
            <person name="Leites L."/>
            <person name="Islam-Faridi N."/>
            <person name="Romero-Severson J."/>
            <person name="DeLeo V.L."/>
            <person name="Lucas S.M."/>
            <person name="Lazic D."/>
            <person name="Gailing O."/>
            <person name="Carlson J."/>
            <person name="Staton M."/>
        </authorList>
    </citation>
    <scope>NUCLEOTIDE SEQUENCE [LARGE SCALE GENOMIC DNA]</scope>
    <source>
        <strain evidence="3">Pseudo-F2</strain>
    </source>
</reference>
<accession>A0AAN7I662</accession>
<dbReference type="GO" id="GO:0005524">
    <property type="term" value="F:ATP binding"/>
    <property type="evidence" value="ECO:0007669"/>
    <property type="project" value="InterPro"/>
</dbReference>
<dbReference type="InterPro" id="IPR000719">
    <property type="entry name" value="Prot_kinase_dom"/>
</dbReference>
<organism evidence="3 4">
    <name type="scientific">Quercus rubra</name>
    <name type="common">Northern red oak</name>
    <name type="synonym">Quercus borealis</name>
    <dbReference type="NCBI Taxonomy" id="3512"/>
    <lineage>
        <taxon>Eukaryota</taxon>
        <taxon>Viridiplantae</taxon>
        <taxon>Streptophyta</taxon>
        <taxon>Embryophyta</taxon>
        <taxon>Tracheophyta</taxon>
        <taxon>Spermatophyta</taxon>
        <taxon>Magnoliopsida</taxon>
        <taxon>eudicotyledons</taxon>
        <taxon>Gunneridae</taxon>
        <taxon>Pentapetalae</taxon>
        <taxon>rosids</taxon>
        <taxon>fabids</taxon>
        <taxon>Fagales</taxon>
        <taxon>Fagaceae</taxon>
        <taxon>Quercus</taxon>
    </lineage>
</organism>
<dbReference type="InterPro" id="IPR001245">
    <property type="entry name" value="Ser-Thr/Tyr_kinase_cat_dom"/>
</dbReference>
<sequence>MVTRISLTELHEATGNFNTGNVIGLGKFRMMYKGVLPNGWPHAIKGLHDSKSFEKQYVSKLLALGILKHNNIVPLLGYCRERKEKLLVYKYISNDSLYDWLHVAKGRTKIFEWLLRIIIAIRIARGLAWLHHDCNFRVVHLNLSSNSILLDHNFEPKISNFGESIILKFWRGNVLEPKRQ</sequence>
<dbReference type="PROSITE" id="PS50011">
    <property type="entry name" value="PROTEIN_KINASE_DOM"/>
    <property type="match status" value="1"/>
</dbReference>
<dbReference type="Gene3D" id="1.10.510.10">
    <property type="entry name" value="Transferase(Phosphotransferase) domain 1"/>
    <property type="match status" value="1"/>
</dbReference>
<evidence type="ECO:0000313" key="3">
    <source>
        <dbReference type="EMBL" id="KAK4566105.1"/>
    </source>
</evidence>
<evidence type="ECO:0000313" key="4">
    <source>
        <dbReference type="Proteomes" id="UP001324115"/>
    </source>
</evidence>
<dbReference type="PANTHER" id="PTHR48006">
    <property type="entry name" value="LEUCINE-RICH REPEAT-CONTAINING PROTEIN DDB_G0281931-RELATED"/>
    <property type="match status" value="1"/>
</dbReference>
<dbReference type="SUPFAM" id="SSF56112">
    <property type="entry name" value="Protein kinase-like (PK-like)"/>
    <property type="match status" value="1"/>
</dbReference>
<dbReference type="Gene3D" id="3.30.200.20">
    <property type="entry name" value="Phosphorylase Kinase, domain 1"/>
    <property type="match status" value="1"/>
</dbReference>
<proteinExistence type="predicted"/>
<evidence type="ECO:0000259" key="2">
    <source>
        <dbReference type="PROSITE" id="PS50011"/>
    </source>
</evidence>
<dbReference type="GO" id="GO:0016020">
    <property type="term" value="C:membrane"/>
    <property type="evidence" value="ECO:0007669"/>
    <property type="project" value="UniProtKB-SubCell"/>
</dbReference>
<dbReference type="InterPro" id="IPR051824">
    <property type="entry name" value="LRR_Rcpt-Like_S/T_Kinase"/>
</dbReference>
<name>A0AAN7I662_QUERU</name>
<dbReference type="Proteomes" id="UP001324115">
    <property type="component" value="Unassembled WGS sequence"/>
</dbReference>
<comment type="caution">
    <text evidence="3">The sequence shown here is derived from an EMBL/GenBank/DDBJ whole genome shotgun (WGS) entry which is preliminary data.</text>
</comment>
<dbReference type="EMBL" id="JAXUIC010000010">
    <property type="protein sequence ID" value="KAK4566105.1"/>
    <property type="molecule type" value="Genomic_DNA"/>
</dbReference>
<dbReference type="AlphaFoldDB" id="A0AAN7I662"/>
<protein>
    <recommendedName>
        <fullName evidence="2">Protein kinase domain-containing protein</fullName>
    </recommendedName>
</protein>
<gene>
    <name evidence="3" type="ORF">RGQ29_002345</name>
</gene>
<keyword evidence="4" id="KW-1185">Reference proteome</keyword>
<evidence type="ECO:0000256" key="1">
    <source>
        <dbReference type="ARBA" id="ARBA00004479"/>
    </source>
</evidence>
<feature type="domain" description="Protein kinase" evidence="2">
    <location>
        <begin position="17"/>
        <end position="180"/>
    </location>
</feature>